<comment type="caution">
    <text evidence="1">The sequence shown here is derived from an EMBL/GenBank/DDBJ whole genome shotgun (WGS) entry which is preliminary data.</text>
</comment>
<dbReference type="GO" id="GO:0005829">
    <property type="term" value="C:cytosol"/>
    <property type="evidence" value="ECO:0007669"/>
    <property type="project" value="TreeGrafter"/>
</dbReference>
<dbReference type="InterPro" id="IPR013785">
    <property type="entry name" value="Aldolase_TIM"/>
</dbReference>
<evidence type="ECO:0000313" key="1">
    <source>
        <dbReference type="EMBL" id="PLO63605.1"/>
    </source>
</evidence>
<dbReference type="Proteomes" id="UP000234667">
    <property type="component" value="Unassembled WGS sequence"/>
</dbReference>
<reference evidence="1 2" key="1">
    <citation type="submission" date="2017-11" db="EMBL/GenBank/DDBJ databases">
        <authorList>
            <person name="Han C.G."/>
        </authorList>
    </citation>
    <scope>NUCLEOTIDE SEQUENCE [LARGE SCALE GENOMIC DNA]</scope>
    <source>
        <strain evidence="1 2">A10</strain>
    </source>
</reference>
<dbReference type="SUPFAM" id="SSF51569">
    <property type="entry name" value="Aldolase"/>
    <property type="match status" value="1"/>
</dbReference>
<organism evidence="1 2">
    <name type="scientific">Klebsiella michiganensis</name>
    <dbReference type="NCBI Taxonomy" id="1134687"/>
    <lineage>
        <taxon>Bacteria</taxon>
        <taxon>Pseudomonadati</taxon>
        <taxon>Pseudomonadota</taxon>
        <taxon>Gammaproteobacteria</taxon>
        <taxon>Enterobacterales</taxon>
        <taxon>Enterobacteriaceae</taxon>
        <taxon>Klebsiella/Raoultella group</taxon>
        <taxon>Klebsiella</taxon>
    </lineage>
</organism>
<evidence type="ECO:0000313" key="2">
    <source>
        <dbReference type="Proteomes" id="UP000234667"/>
    </source>
</evidence>
<name>A0A2J5PD18_9ENTR</name>
<gene>
    <name evidence="1" type="ORF">CWN49_27365</name>
</gene>
<dbReference type="GO" id="GO:0005975">
    <property type="term" value="P:carbohydrate metabolic process"/>
    <property type="evidence" value="ECO:0007669"/>
    <property type="project" value="InterPro"/>
</dbReference>
<dbReference type="InterPro" id="IPR050246">
    <property type="entry name" value="Class_II_FBP_aldolase"/>
</dbReference>
<dbReference type="AlphaFoldDB" id="A0A2J5PD18"/>
<dbReference type="Pfam" id="PF01116">
    <property type="entry name" value="F_bP_aldolase"/>
    <property type="match status" value="1"/>
</dbReference>
<feature type="non-terminal residue" evidence="1">
    <location>
        <position position="153"/>
    </location>
</feature>
<dbReference type="InterPro" id="IPR000771">
    <property type="entry name" value="FBA_II"/>
</dbReference>
<dbReference type="PANTHER" id="PTHR30304">
    <property type="entry name" value="D-TAGATOSE-1,6-BISPHOSPHATE ALDOLASE"/>
    <property type="match status" value="1"/>
</dbReference>
<dbReference type="GO" id="GO:0009025">
    <property type="term" value="F:tagatose-bisphosphate aldolase activity"/>
    <property type="evidence" value="ECO:0007669"/>
    <property type="project" value="TreeGrafter"/>
</dbReference>
<reference evidence="1 2" key="2">
    <citation type="submission" date="2018-01" db="EMBL/GenBank/DDBJ databases">
        <title>Genomic study of Klebsiella pneumoniae.</title>
        <authorList>
            <person name="Yang Y."/>
            <person name="Bicalho R."/>
        </authorList>
    </citation>
    <scope>NUCLEOTIDE SEQUENCE [LARGE SCALE GENOMIC DNA]</scope>
    <source>
        <strain evidence="1 2">A10</strain>
    </source>
</reference>
<accession>A0A2J5PD18</accession>
<proteinExistence type="predicted"/>
<protein>
    <submittedName>
        <fullName evidence="1">Ketose-bisphosphate aldolase</fullName>
    </submittedName>
</protein>
<dbReference type="EMBL" id="PIDR01001185">
    <property type="protein sequence ID" value="PLO63605.1"/>
    <property type="molecule type" value="Genomic_DNA"/>
</dbReference>
<sequence>MLADIKYWESDAQNKHYAIAHFNVWNAEMLMGVIDAAEEAKSPVIISFGTGFVGNTSFEDFSHMMVSMAKKASVPVIAHWDHGRSMEIIHNAWVHGMNSLMRDASAFDFEENIRLTKEAVDFFHPLGIPVEAELGHVGNETVYEEALADYHYT</sequence>
<dbReference type="Gene3D" id="3.20.20.70">
    <property type="entry name" value="Aldolase class I"/>
    <property type="match status" value="1"/>
</dbReference>
<dbReference type="PANTHER" id="PTHR30304:SF0">
    <property type="entry name" value="D-TAGATOSE-1,6-BISPHOSPHATE ALDOLASE SUBUNIT GATY-RELATED"/>
    <property type="match status" value="1"/>
</dbReference>
<dbReference type="GO" id="GO:0008270">
    <property type="term" value="F:zinc ion binding"/>
    <property type="evidence" value="ECO:0007669"/>
    <property type="project" value="InterPro"/>
</dbReference>